<dbReference type="GO" id="GO:0005975">
    <property type="term" value="P:carbohydrate metabolic process"/>
    <property type="evidence" value="ECO:0007669"/>
    <property type="project" value="UniProtKB-UniRule"/>
</dbReference>
<evidence type="ECO:0000313" key="9">
    <source>
        <dbReference type="EMBL" id="SDL47475.1"/>
    </source>
</evidence>
<organism evidence="9 10">
    <name type="scientific">Kriegella aquimaris</name>
    <dbReference type="NCBI Taxonomy" id="192904"/>
    <lineage>
        <taxon>Bacteria</taxon>
        <taxon>Pseudomonadati</taxon>
        <taxon>Bacteroidota</taxon>
        <taxon>Flavobacteriia</taxon>
        <taxon>Flavobacteriales</taxon>
        <taxon>Flavobacteriaceae</taxon>
        <taxon>Kriegella</taxon>
    </lineage>
</organism>
<dbReference type="Proteomes" id="UP000199440">
    <property type="component" value="Unassembled WGS sequence"/>
</dbReference>
<evidence type="ECO:0000256" key="6">
    <source>
        <dbReference type="ARBA" id="ARBA00020337"/>
    </source>
</evidence>
<dbReference type="UniPathway" id="UPA00115">
    <property type="reaction ID" value="UER00409"/>
</dbReference>
<dbReference type="NCBIfam" id="TIGR01198">
    <property type="entry name" value="pgl"/>
    <property type="match status" value="1"/>
</dbReference>
<evidence type="ECO:0000256" key="5">
    <source>
        <dbReference type="ARBA" id="ARBA00013198"/>
    </source>
</evidence>
<evidence type="ECO:0000256" key="2">
    <source>
        <dbReference type="ARBA" id="ARBA00002681"/>
    </source>
</evidence>
<evidence type="ECO:0000256" key="3">
    <source>
        <dbReference type="ARBA" id="ARBA00004961"/>
    </source>
</evidence>
<proteinExistence type="inferred from homology"/>
<comment type="similarity">
    <text evidence="4 7">Belongs to the glucosamine/galactosamine-6-phosphate isomerase family. 6-phosphogluconolactonase subfamily.</text>
</comment>
<reference evidence="9 10" key="1">
    <citation type="submission" date="2016-10" db="EMBL/GenBank/DDBJ databases">
        <authorList>
            <person name="de Groot N.N."/>
        </authorList>
    </citation>
    <scope>NUCLEOTIDE SEQUENCE [LARGE SCALE GENOMIC DNA]</scope>
    <source>
        <strain evidence="9 10">DSM 19886</strain>
    </source>
</reference>
<comment type="catalytic activity">
    <reaction evidence="1 7">
        <text>6-phospho-D-glucono-1,5-lactone + H2O = 6-phospho-D-gluconate + H(+)</text>
        <dbReference type="Rhea" id="RHEA:12556"/>
        <dbReference type="ChEBI" id="CHEBI:15377"/>
        <dbReference type="ChEBI" id="CHEBI:15378"/>
        <dbReference type="ChEBI" id="CHEBI:57955"/>
        <dbReference type="ChEBI" id="CHEBI:58759"/>
        <dbReference type="EC" id="3.1.1.31"/>
    </reaction>
</comment>
<dbReference type="EC" id="3.1.1.31" evidence="5 7"/>
<dbReference type="InterPro" id="IPR006148">
    <property type="entry name" value="Glc/Gal-6P_isomerase"/>
</dbReference>
<evidence type="ECO:0000313" key="10">
    <source>
        <dbReference type="Proteomes" id="UP000199440"/>
    </source>
</evidence>
<dbReference type="InterPro" id="IPR039104">
    <property type="entry name" value="6PGL"/>
</dbReference>
<comment type="function">
    <text evidence="2 7">Hydrolysis of 6-phosphogluconolactone to 6-phosphogluconate.</text>
</comment>
<dbReference type="Gene3D" id="3.40.50.1360">
    <property type="match status" value="1"/>
</dbReference>
<evidence type="ECO:0000259" key="8">
    <source>
        <dbReference type="Pfam" id="PF01182"/>
    </source>
</evidence>
<dbReference type="GO" id="GO:0017057">
    <property type="term" value="F:6-phosphogluconolactonase activity"/>
    <property type="evidence" value="ECO:0007669"/>
    <property type="project" value="UniProtKB-UniRule"/>
</dbReference>
<sequence>MLTRDNTKKRMQLHIYDTKQQVAEAFSKYLTEFIASRPAVHMALSGGSTPKIVFDKLATDYATSIDWKKVHLYWGDERCVAPTDDDSNYKMTVEHLISKIDIPEENIHRIKGESDPQEEAQRYGKVLQSKLPNGANKIPQFDLVILGMGDDGHTASIFPHEIDLWHSDANCTVAIHPDSGQKRVSITGKIINNSEAVAFLVTGESKTEKVQEIINKTGDFEQYPASLVAPESENLHWFLDAAAAKGITSGKV</sequence>
<dbReference type="PANTHER" id="PTHR11054:SF0">
    <property type="entry name" value="6-PHOSPHOGLUCONOLACTONASE"/>
    <property type="match status" value="1"/>
</dbReference>
<dbReference type="InterPro" id="IPR037171">
    <property type="entry name" value="NagB/RpiA_transferase-like"/>
</dbReference>
<evidence type="ECO:0000256" key="1">
    <source>
        <dbReference type="ARBA" id="ARBA00000832"/>
    </source>
</evidence>
<evidence type="ECO:0000256" key="4">
    <source>
        <dbReference type="ARBA" id="ARBA00010662"/>
    </source>
</evidence>
<name>A0A1G9KDJ2_9FLAO</name>
<dbReference type="STRING" id="192904.SAMN04488514_101939"/>
<comment type="pathway">
    <text evidence="3 7">Carbohydrate degradation; pentose phosphate pathway; D-ribulose 5-phosphate from D-glucose 6-phosphate (oxidative stage): step 2/3.</text>
</comment>
<keyword evidence="7" id="KW-0378">Hydrolase</keyword>
<dbReference type="AlphaFoldDB" id="A0A1G9KDJ2"/>
<accession>A0A1G9KDJ2</accession>
<dbReference type="InterPro" id="IPR005900">
    <property type="entry name" value="6-phosphogluconolactonase_DevB"/>
</dbReference>
<dbReference type="PANTHER" id="PTHR11054">
    <property type="entry name" value="6-PHOSPHOGLUCONOLACTONASE"/>
    <property type="match status" value="1"/>
</dbReference>
<dbReference type="GO" id="GO:0006098">
    <property type="term" value="P:pentose-phosphate shunt"/>
    <property type="evidence" value="ECO:0007669"/>
    <property type="project" value="UniProtKB-UniPathway"/>
</dbReference>
<gene>
    <name evidence="7" type="primary">pgl</name>
    <name evidence="9" type="ORF">SAMN04488514_101939</name>
</gene>
<dbReference type="CDD" id="cd01400">
    <property type="entry name" value="6PGL"/>
    <property type="match status" value="1"/>
</dbReference>
<evidence type="ECO:0000256" key="7">
    <source>
        <dbReference type="RuleBase" id="RU365095"/>
    </source>
</evidence>
<dbReference type="SUPFAM" id="SSF100950">
    <property type="entry name" value="NagB/RpiA/CoA transferase-like"/>
    <property type="match status" value="1"/>
</dbReference>
<keyword evidence="10" id="KW-1185">Reference proteome</keyword>
<dbReference type="Pfam" id="PF01182">
    <property type="entry name" value="Glucosamine_iso"/>
    <property type="match status" value="1"/>
</dbReference>
<protein>
    <recommendedName>
        <fullName evidence="6 7">6-phosphogluconolactonase</fullName>
        <shortName evidence="7">6PGL</shortName>
        <ecNumber evidence="5 7">3.1.1.31</ecNumber>
    </recommendedName>
</protein>
<dbReference type="EMBL" id="FNGV01000001">
    <property type="protein sequence ID" value="SDL47475.1"/>
    <property type="molecule type" value="Genomic_DNA"/>
</dbReference>
<feature type="domain" description="Glucosamine/galactosamine-6-phosphate isomerase" evidence="8">
    <location>
        <begin position="19"/>
        <end position="237"/>
    </location>
</feature>